<keyword evidence="2" id="KW-1185">Reference proteome</keyword>
<proteinExistence type="predicted"/>
<comment type="caution">
    <text evidence="1">The sequence shown here is derived from an EMBL/GenBank/DDBJ whole genome shotgun (WGS) entry which is preliminary data.</text>
</comment>
<gene>
    <name evidence="1" type="ORF">KPL71_018980</name>
</gene>
<dbReference type="Proteomes" id="UP000829398">
    <property type="component" value="Chromosome 6"/>
</dbReference>
<evidence type="ECO:0000313" key="2">
    <source>
        <dbReference type="Proteomes" id="UP000829398"/>
    </source>
</evidence>
<reference evidence="2" key="1">
    <citation type="journal article" date="2023" name="Hortic. Res.">
        <title>A chromosome-level phased genome enabling allele-level studies in sweet orange: a case study on citrus Huanglongbing tolerance.</title>
        <authorList>
            <person name="Wu B."/>
            <person name="Yu Q."/>
            <person name="Deng Z."/>
            <person name="Duan Y."/>
            <person name="Luo F."/>
            <person name="Gmitter F. Jr."/>
        </authorList>
    </citation>
    <scope>NUCLEOTIDE SEQUENCE [LARGE SCALE GENOMIC DNA]</scope>
    <source>
        <strain evidence="2">cv. Valencia</strain>
    </source>
</reference>
<dbReference type="EMBL" id="CM039175">
    <property type="protein sequence ID" value="KAH9739023.1"/>
    <property type="molecule type" value="Genomic_DNA"/>
</dbReference>
<organism evidence="1 2">
    <name type="scientific">Citrus sinensis</name>
    <name type="common">Sweet orange</name>
    <name type="synonym">Citrus aurantium var. sinensis</name>
    <dbReference type="NCBI Taxonomy" id="2711"/>
    <lineage>
        <taxon>Eukaryota</taxon>
        <taxon>Viridiplantae</taxon>
        <taxon>Streptophyta</taxon>
        <taxon>Embryophyta</taxon>
        <taxon>Tracheophyta</taxon>
        <taxon>Spermatophyta</taxon>
        <taxon>Magnoliopsida</taxon>
        <taxon>eudicotyledons</taxon>
        <taxon>Gunneridae</taxon>
        <taxon>Pentapetalae</taxon>
        <taxon>rosids</taxon>
        <taxon>malvids</taxon>
        <taxon>Sapindales</taxon>
        <taxon>Rutaceae</taxon>
        <taxon>Aurantioideae</taxon>
        <taxon>Citrus</taxon>
    </lineage>
</organism>
<name>A0ACB8K2H6_CITSI</name>
<accession>A0ACB8K2H6</accession>
<sequence>MATTNGDEEKQSMQVIAKILDESRTSYATHNRKLKDLRAVRSKSPSTAQFSSAFFKTLTPLFTVQRRTASAERVVRFVSAFAATNNDEFLEDFLKFLLVAAMAANKTARFRACQIISEIIMRLPDDTEVSDEVWDEVIECMKVKVGDKVSVIRTFAVRSLSRFVNDSDNSDILDLLLEVLPLEQNADVRKTIVLSLPPSNATSQAIIDCTLDVSESVRKAAYCVLANKFPLQSLSIKHRTMILKRGLADRSEAVSKECLKLMKDHWLAKHCNGNPIELLKYLDVETYELVGESVMAALLKEGLVKPSDGQSMREYISSADVETEGDSSHCTQRIQLMEAEVALYWKAACRHLQMEAEAKGSDAAATMGTEAAVYAAEASDTNDLLERILPATVSDYVDLVKTHIDAGGLRANYRFASRQLLLLGEMLDFSDATIRKVASAFVQDLLHRPLDYEVDDDGNKVVIGDGINLGGDKDWADAVSRLARKVHAATGEFEEIMTGAVKELALPCRERTADFIQWMHSLAVTGLLLENAKSFHLIQGKPAESAELQHSLLLPGAKHVHLDVQRVAIRCLGLFGLLENKPSGELVKQLRLSFVKGCPTVSIMAGKALIDLGMWHGPQEVDKAMGQKDISFQPRNDKMTSSPINLSETDGDLNVELLDLLYAGLVASDRGKYSGDENESIEAVIGEGFAKVLLLSEKYPSIPASLHSLLLAKLINLYFSNESKDLQRLKQCLSIFFEHYASLAANHKRCLSKAFVPALRSMWPGINGNAGGSSLVVSNKRKRAVQASKFLLQMMQAPVYAKETEVEDENGIGNMPETSDVSEQSSLECGEEGLAIRIAVEVLSIHMKKTPAERSFVSALCRILVLIQFRLSEQGAIKLMRRLLNHIFESVSTERDLVKELKRMSDRLTGLDKHPDEELSQDEANLIFGKFLTFRKFYNRAACANNPIGRLELDFSLDAQVPVLQTPAPCSTRPTRSRRKAKRDETSSDEEDSPTSAQYVVPSNPGSISTRSERASKTAALTKMTASIIPTKIDEDDNEEEESSEVTSEEDSDESD</sequence>
<evidence type="ECO:0000313" key="1">
    <source>
        <dbReference type="EMBL" id="KAH9739023.1"/>
    </source>
</evidence>
<protein>
    <submittedName>
        <fullName evidence="1">Cnd3 domain-containing protein</fullName>
    </submittedName>
</protein>